<keyword evidence="2" id="KW-1185">Reference proteome</keyword>
<dbReference type="AlphaFoldDB" id="A0A229UTR4"/>
<accession>A0A229UTR4</accession>
<dbReference type="InterPro" id="IPR018695">
    <property type="entry name" value="DUF2194"/>
</dbReference>
<dbReference type="SUPFAM" id="SSF88713">
    <property type="entry name" value="Glycoside hydrolase/deacetylase"/>
    <property type="match status" value="1"/>
</dbReference>
<sequence>MDRNNYFRRNLIIVLTIIVLLAISVDLTRSQFLYQKTNHTLLNDGLGYRSSKTESKAADFDRAAVERYLVVYNPDEDASDTLKNNIVQTVRYLKREVDEVKASDLKHVSLENYDTVIIAERDLSDIGILDKLMLYGEQGGHLFFATRPEVNDAMYQIYRKLGIVELGAYVTTTGVKLNTNILLQGKDKSFSGNFISNSSTHVQLDKTSTIHAISSEHVPLLWETGIGKGKVAVFNGTMLVDKASRGLIAGAIATSHEDYMYPIMNTKVAFIDDFPTPFYNVESQEIHKAYNRTVPAFYRDIWWPDMLQTAKKYDLKYTGVLIKTYNDKVEPPFDDPKGTQQSSLIIYGRELLKNAGEIGLHGYNHQSFANSVKVTETLDYKPWTSISNMVAALQLVKSYMEQIFPSYEMHTYVPPSNVLSDEGREAIKQVFPNMKIISSVYHEDFVAGIAYVQEFGVAKDGMIEMPRLSSGYGMSESDQWAMINAVSSIGAFSHFVHPDDVLDSKRNGGRTWEEMYREYNDMMSKIKAMYPWLRSMTATESGIETMHYTQEKIRIDHTQDGIKGYVDGFTGDLYYLLRTDKKIKILKDCSVEEVDKGVYVVRVKQNKFEIGLD</sequence>
<proteinExistence type="predicted"/>
<name>A0A229UTR4_9BACL</name>
<dbReference type="RefSeq" id="WP_094014608.1">
    <property type="nucleotide sequence ID" value="NZ_NMQW01000013.1"/>
</dbReference>
<dbReference type="CDD" id="cd10924">
    <property type="entry name" value="CE4_COG4878"/>
    <property type="match status" value="1"/>
</dbReference>
<dbReference type="OrthoDB" id="9761886at2"/>
<evidence type="ECO:0000313" key="2">
    <source>
        <dbReference type="Proteomes" id="UP000215509"/>
    </source>
</evidence>
<dbReference type="EMBL" id="NMQW01000013">
    <property type="protein sequence ID" value="OXM86661.1"/>
    <property type="molecule type" value="Genomic_DNA"/>
</dbReference>
<evidence type="ECO:0000313" key="1">
    <source>
        <dbReference type="EMBL" id="OXM86661.1"/>
    </source>
</evidence>
<reference evidence="1 2" key="1">
    <citation type="submission" date="2017-07" db="EMBL/GenBank/DDBJ databases">
        <title>Genome sequencing and assembly of Paenibacillus rigui.</title>
        <authorList>
            <person name="Mayilraj S."/>
        </authorList>
    </citation>
    <scope>NUCLEOTIDE SEQUENCE [LARGE SCALE GENOMIC DNA]</scope>
    <source>
        <strain evidence="1 2">JCM 16352</strain>
    </source>
</reference>
<organism evidence="1 2">
    <name type="scientific">Paenibacillus rigui</name>
    <dbReference type="NCBI Taxonomy" id="554312"/>
    <lineage>
        <taxon>Bacteria</taxon>
        <taxon>Bacillati</taxon>
        <taxon>Bacillota</taxon>
        <taxon>Bacilli</taxon>
        <taxon>Bacillales</taxon>
        <taxon>Paenibacillaceae</taxon>
        <taxon>Paenibacillus</taxon>
    </lineage>
</organism>
<gene>
    <name evidence="1" type="ORF">CF651_09445</name>
</gene>
<dbReference type="Proteomes" id="UP000215509">
    <property type="component" value="Unassembled WGS sequence"/>
</dbReference>
<evidence type="ECO:0008006" key="3">
    <source>
        <dbReference type="Google" id="ProtNLM"/>
    </source>
</evidence>
<dbReference type="InterPro" id="IPR011330">
    <property type="entry name" value="Glyco_hydro/deAcase_b/a-brl"/>
</dbReference>
<dbReference type="Gene3D" id="3.20.20.370">
    <property type="entry name" value="Glycoside hydrolase/deacetylase"/>
    <property type="match status" value="1"/>
</dbReference>
<dbReference type="GO" id="GO:0005975">
    <property type="term" value="P:carbohydrate metabolic process"/>
    <property type="evidence" value="ECO:0007669"/>
    <property type="project" value="InterPro"/>
</dbReference>
<comment type="caution">
    <text evidence="1">The sequence shown here is derived from an EMBL/GenBank/DDBJ whole genome shotgun (WGS) entry which is preliminary data.</text>
</comment>
<protein>
    <recommendedName>
        <fullName evidence="3">DUF2194 domain-containing protein</fullName>
    </recommendedName>
</protein>
<dbReference type="Pfam" id="PF09960">
    <property type="entry name" value="DUF2194"/>
    <property type="match status" value="2"/>
</dbReference>